<reference evidence="8 9" key="1">
    <citation type="submission" date="2017-03" db="EMBL/GenBank/DDBJ databases">
        <title>Genomes of endolithic fungi from Antarctica.</title>
        <authorList>
            <person name="Coleine C."/>
            <person name="Masonjones S."/>
            <person name="Stajich J.E."/>
        </authorList>
    </citation>
    <scope>NUCLEOTIDE SEQUENCE [LARGE SCALE GENOMIC DNA]</scope>
    <source>
        <strain evidence="8 9">CCFEE 6315</strain>
    </source>
</reference>
<dbReference type="GO" id="GO:0022857">
    <property type="term" value="F:transmembrane transporter activity"/>
    <property type="evidence" value="ECO:0007669"/>
    <property type="project" value="InterPro"/>
</dbReference>
<evidence type="ECO:0000256" key="2">
    <source>
        <dbReference type="ARBA" id="ARBA00022448"/>
    </source>
</evidence>
<feature type="transmembrane region" description="Helical" evidence="6">
    <location>
        <begin position="195"/>
        <end position="214"/>
    </location>
</feature>
<dbReference type="AlphaFoldDB" id="A0A4U0UE06"/>
<evidence type="ECO:0000259" key="7">
    <source>
        <dbReference type="PROSITE" id="PS50850"/>
    </source>
</evidence>
<evidence type="ECO:0000256" key="5">
    <source>
        <dbReference type="ARBA" id="ARBA00023136"/>
    </source>
</evidence>
<dbReference type="Gene3D" id="1.20.1250.20">
    <property type="entry name" value="MFS general substrate transporter like domains"/>
    <property type="match status" value="2"/>
</dbReference>
<proteinExistence type="predicted"/>
<feature type="transmembrane region" description="Helical" evidence="6">
    <location>
        <begin position="159"/>
        <end position="183"/>
    </location>
</feature>
<dbReference type="GO" id="GO:0016020">
    <property type="term" value="C:membrane"/>
    <property type="evidence" value="ECO:0007669"/>
    <property type="project" value="UniProtKB-SubCell"/>
</dbReference>
<keyword evidence="2" id="KW-0813">Transport</keyword>
<name>A0A4U0UE06_9PEZI</name>
<dbReference type="InterPro" id="IPR011701">
    <property type="entry name" value="MFS"/>
</dbReference>
<dbReference type="EMBL" id="NAJL01000004">
    <property type="protein sequence ID" value="TKA32776.1"/>
    <property type="molecule type" value="Genomic_DNA"/>
</dbReference>
<accession>A0A4U0UE06</accession>
<organism evidence="8 9">
    <name type="scientific">Salinomyces thailandicus</name>
    <dbReference type="NCBI Taxonomy" id="706561"/>
    <lineage>
        <taxon>Eukaryota</taxon>
        <taxon>Fungi</taxon>
        <taxon>Dikarya</taxon>
        <taxon>Ascomycota</taxon>
        <taxon>Pezizomycotina</taxon>
        <taxon>Dothideomycetes</taxon>
        <taxon>Dothideomycetidae</taxon>
        <taxon>Mycosphaerellales</taxon>
        <taxon>Teratosphaeriaceae</taxon>
        <taxon>Salinomyces</taxon>
    </lineage>
</organism>
<feature type="transmembrane region" description="Helical" evidence="6">
    <location>
        <begin position="253"/>
        <end position="276"/>
    </location>
</feature>
<feature type="transmembrane region" description="Helical" evidence="6">
    <location>
        <begin position="421"/>
        <end position="442"/>
    </location>
</feature>
<keyword evidence="5 6" id="KW-0472">Membrane</keyword>
<evidence type="ECO:0000256" key="6">
    <source>
        <dbReference type="SAM" id="Phobius"/>
    </source>
</evidence>
<dbReference type="FunFam" id="1.20.1250.20:FF:000409">
    <property type="entry name" value="MFS general substrate transporter"/>
    <property type="match status" value="1"/>
</dbReference>
<evidence type="ECO:0000313" key="9">
    <source>
        <dbReference type="Proteomes" id="UP000308549"/>
    </source>
</evidence>
<dbReference type="PROSITE" id="PS50850">
    <property type="entry name" value="MFS"/>
    <property type="match status" value="1"/>
</dbReference>
<dbReference type="OrthoDB" id="3639251at2759"/>
<comment type="subcellular location">
    <subcellularLocation>
        <location evidence="1">Membrane</location>
        <topology evidence="1">Multi-pass membrane protein</topology>
    </subcellularLocation>
</comment>
<keyword evidence="9" id="KW-1185">Reference proteome</keyword>
<feature type="transmembrane region" description="Helical" evidence="6">
    <location>
        <begin position="330"/>
        <end position="351"/>
    </location>
</feature>
<feature type="transmembrane region" description="Helical" evidence="6">
    <location>
        <begin position="371"/>
        <end position="388"/>
    </location>
</feature>
<feature type="transmembrane region" description="Helical" evidence="6">
    <location>
        <begin position="67"/>
        <end position="92"/>
    </location>
</feature>
<dbReference type="InterPro" id="IPR036259">
    <property type="entry name" value="MFS_trans_sf"/>
</dbReference>
<feature type="transmembrane region" description="Helical" evidence="6">
    <location>
        <begin position="395"/>
        <end position="415"/>
    </location>
</feature>
<dbReference type="FunFam" id="1.20.1250.20:FF:000511">
    <property type="entry name" value="MFS general substrate transporter"/>
    <property type="match status" value="1"/>
</dbReference>
<evidence type="ECO:0000313" key="8">
    <source>
        <dbReference type="EMBL" id="TKA32776.1"/>
    </source>
</evidence>
<keyword evidence="3 6" id="KW-0812">Transmembrane</keyword>
<comment type="caution">
    <text evidence="8">The sequence shown here is derived from an EMBL/GenBank/DDBJ whole genome shotgun (WGS) entry which is preliminary data.</text>
</comment>
<dbReference type="PANTHER" id="PTHR43791">
    <property type="entry name" value="PERMEASE-RELATED"/>
    <property type="match status" value="1"/>
</dbReference>
<feature type="domain" description="Major facilitator superfamily (MFS) profile" evidence="7">
    <location>
        <begin position="67"/>
        <end position="513"/>
    </location>
</feature>
<evidence type="ECO:0000256" key="3">
    <source>
        <dbReference type="ARBA" id="ARBA00022692"/>
    </source>
</evidence>
<sequence>MADLKEYAPFFNEWPLTQAYRSRFTQQIEEAPLDRITSEEQQENDARINNFTPAEQKKIIRRIDRRLVLTLGCMYCVSLMDRTNLPIAVVAGMGVDLRLIGARYSIISLIFFIPYVLCQPPATVVLRKIGPKNFLPTITIGWGIVMMLFGFLTSWDQMVGLRVVLGIFEAGFFPGCAYLLSCWYPRYELQKRNAVFYLIGSMASAFSGILGYGFSHMAGLGDLGPKWSQHYGPTEEDPTITPGILPGIAGWRWIFIMQGLLTVVVGAIGAFTIADFPEKAANKGKSFALPFLNEEEAAFVVARIEKDRHDAIAEPFNMRNYLLCACDAKVWGFAALFGLTTTVTYAIAYFLPIILKDGMGFSTAEAQCLISPPYVAAAIWMFTCAYFGDKYRIRAPFIIFNAVLGIVGLALLGFTENNGSRYLGVFFATISANSNIPCILTYQANNIRGQWKRALCSATLVGMGGIGGIVGTTVFRQEDKPSYRPGMYATILASCLIVVITLLLTLKFHRANKRAAAGGKIIEGLSGFRYTL</sequence>
<dbReference type="Proteomes" id="UP000308549">
    <property type="component" value="Unassembled WGS sequence"/>
</dbReference>
<feature type="transmembrane region" description="Helical" evidence="6">
    <location>
        <begin position="454"/>
        <end position="475"/>
    </location>
</feature>
<keyword evidence="4 6" id="KW-1133">Transmembrane helix</keyword>
<feature type="transmembrane region" description="Helical" evidence="6">
    <location>
        <begin position="104"/>
        <end position="126"/>
    </location>
</feature>
<protein>
    <recommendedName>
        <fullName evidence="7">Major facilitator superfamily (MFS) profile domain-containing protein</fullName>
    </recommendedName>
</protein>
<evidence type="ECO:0000256" key="1">
    <source>
        <dbReference type="ARBA" id="ARBA00004141"/>
    </source>
</evidence>
<dbReference type="InterPro" id="IPR020846">
    <property type="entry name" value="MFS_dom"/>
</dbReference>
<feature type="transmembrane region" description="Helical" evidence="6">
    <location>
        <begin position="133"/>
        <end position="153"/>
    </location>
</feature>
<dbReference type="Pfam" id="PF07690">
    <property type="entry name" value="MFS_1"/>
    <property type="match status" value="1"/>
</dbReference>
<dbReference type="SUPFAM" id="SSF103473">
    <property type="entry name" value="MFS general substrate transporter"/>
    <property type="match status" value="1"/>
</dbReference>
<gene>
    <name evidence="8" type="ORF">B0A50_01001</name>
</gene>
<feature type="transmembrane region" description="Helical" evidence="6">
    <location>
        <begin position="487"/>
        <end position="506"/>
    </location>
</feature>
<dbReference type="PANTHER" id="PTHR43791:SF47">
    <property type="entry name" value="MAJOR FACILITATOR SUPERFAMILY (MFS) PROFILE DOMAIN-CONTAINING PROTEIN-RELATED"/>
    <property type="match status" value="1"/>
</dbReference>
<evidence type="ECO:0000256" key="4">
    <source>
        <dbReference type="ARBA" id="ARBA00022989"/>
    </source>
</evidence>